<protein>
    <recommendedName>
        <fullName evidence="2">F-box domain-containing protein</fullName>
    </recommendedName>
</protein>
<dbReference type="InterPro" id="IPR050796">
    <property type="entry name" value="SCF_F-box_component"/>
</dbReference>
<dbReference type="Pfam" id="PF08268">
    <property type="entry name" value="FBA_3"/>
    <property type="match status" value="1"/>
</dbReference>
<dbReference type="STRING" id="79200.A0A166J7Y8"/>
<dbReference type="NCBIfam" id="TIGR01640">
    <property type="entry name" value="F_box_assoc_1"/>
    <property type="match status" value="1"/>
</dbReference>
<dbReference type="CDD" id="cd22157">
    <property type="entry name" value="F-box_AtFBW1-like"/>
    <property type="match status" value="1"/>
</dbReference>
<dbReference type="SMART" id="SM00256">
    <property type="entry name" value="FBOX"/>
    <property type="match status" value="1"/>
</dbReference>
<dbReference type="Pfam" id="PF00646">
    <property type="entry name" value="F-box"/>
    <property type="match status" value="1"/>
</dbReference>
<organism evidence="3">
    <name type="scientific">Daucus carota subsp. sativus</name>
    <name type="common">Carrot</name>
    <dbReference type="NCBI Taxonomy" id="79200"/>
    <lineage>
        <taxon>Eukaryota</taxon>
        <taxon>Viridiplantae</taxon>
        <taxon>Streptophyta</taxon>
        <taxon>Embryophyta</taxon>
        <taxon>Tracheophyta</taxon>
        <taxon>Spermatophyta</taxon>
        <taxon>Magnoliopsida</taxon>
        <taxon>eudicotyledons</taxon>
        <taxon>Gunneridae</taxon>
        <taxon>Pentapetalae</taxon>
        <taxon>asterids</taxon>
        <taxon>campanulids</taxon>
        <taxon>Apiales</taxon>
        <taxon>Apiaceae</taxon>
        <taxon>Apioideae</taxon>
        <taxon>Scandiceae</taxon>
        <taxon>Daucinae</taxon>
        <taxon>Daucus</taxon>
        <taxon>Daucus sect. Daucus</taxon>
    </lineage>
</organism>
<dbReference type="Gramene" id="KZN11889">
    <property type="protein sequence ID" value="KZN11889"/>
    <property type="gene ID" value="DCAR_004545"/>
</dbReference>
<dbReference type="SUPFAM" id="SSF81383">
    <property type="entry name" value="F-box domain"/>
    <property type="match status" value="1"/>
</dbReference>
<evidence type="ECO:0000259" key="2">
    <source>
        <dbReference type="SMART" id="SM00256"/>
    </source>
</evidence>
<dbReference type="EMBL" id="CP093343">
    <property type="protein sequence ID" value="WOG85730.1"/>
    <property type="molecule type" value="Genomic_DNA"/>
</dbReference>
<reference evidence="4" key="2">
    <citation type="submission" date="2022-03" db="EMBL/GenBank/DDBJ databases">
        <title>Draft title - Genomic analysis of global carrot germplasm unveils the trajectory of domestication and the origin of high carotenoid orange carrot.</title>
        <authorList>
            <person name="Iorizzo M."/>
            <person name="Ellison S."/>
            <person name="Senalik D."/>
            <person name="Macko-Podgorni A."/>
            <person name="Grzebelus D."/>
            <person name="Bostan H."/>
            <person name="Rolling W."/>
            <person name="Curaba J."/>
            <person name="Simon P."/>
        </authorList>
    </citation>
    <scope>NUCLEOTIDE SEQUENCE</scope>
    <source>
        <tissue evidence="4">Leaf</tissue>
    </source>
</reference>
<dbReference type="Proteomes" id="UP000077755">
    <property type="component" value="Chromosome 1"/>
</dbReference>
<dbReference type="AlphaFoldDB" id="A0A166J7Y8"/>
<dbReference type="InterPro" id="IPR036047">
    <property type="entry name" value="F-box-like_dom_sf"/>
</dbReference>
<accession>A0A166J7Y8</accession>
<dbReference type="EMBL" id="LNRQ01000001">
    <property type="protein sequence ID" value="KZN11889.1"/>
    <property type="molecule type" value="Genomic_DNA"/>
</dbReference>
<dbReference type="PANTHER" id="PTHR31672:SF13">
    <property type="entry name" value="F-BOX PROTEIN CPR30-LIKE"/>
    <property type="match status" value="1"/>
</dbReference>
<dbReference type="InterPro" id="IPR001810">
    <property type="entry name" value="F-box_dom"/>
</dbReference>
<dbReference type="InterPro" id="IPR017451">
    <property type="entry name" value="F-box-assoc_interact_dom"/>
</dbReference>
<dbReference type="Gene3D" id="1.20.1280.50">
    <property type="match status" value="1"/>
</dbReference>
<gene>
    <name evidence="3" type="ORF">DCAR_004545</name>
    <name evidence="4" type="ORF">DCAR_0104922</name>
</gene>
<sequence>MALPLIDEILCRLPVKHLLCCRCVSKDWCSLIDSAAFIKKHHANAIECNPEGDGVIINDIEWNPTDGDGEVVTRGQYCLTDLESLYGDEDEDVVEIDEPLKAVLWNAGFVGAANCLACFCKNGVKEFVVVNPATRKFRKVPSMVGEIGEWFEAALVTRFGFGYDHVNDDYKIVRVAQFTQDNPNSFHGIVVAVYSLRSDNWTEIQNVPSNVCLVTQLGLFTSGALYWLGNKVSHGLYHRIIVSFDLGIGQYMEIPFPVLPFLVPNECFSVVPTRGSLCIFNKHAESGMDVWLKNNSGEESPWYKAFSVEQCALGSFEYIKLVAFSKDGKEVLLNVGNTDCRSTTKLVWYEPERKVVKNVRIRGIPSRFGSKLYRESLLQLTKNEGLVQLTENEGLLQLTVNEQLQKPSEDKKEEKQQKKR</sequence>
<proteinExistence type="predicted"/>
<feature type="domain" description="F-box" evidence="2">
    <location>
        <begin position="3"/>
        <end position="41"/>
    </location>
</feature>
<dbReference type="PANTHER" id="PTHR31672">
    <property type="entry name" value="BNACNNG10540D PROTEIN"/>
    <property type="match status" value="1"/>
</dbReference>
<evidence type="ECO:0000256" key="1">
    <source>
        <dbReference type="SAM" id="MobiDB-lite"/>
    </source>
</evidence>
<dbReference type="InterPro" id="IPR013187">
    <property type="entry name" value="F-box-assoc_dom_typ3"/>
</dbReference>
<keyword evidence="5" id="KW-1185">Reference proteome</keyword>
<evidence type="ECO:0000313" key="4">
    <source>
        <dbReference type="EMBL" id="WOG85730.1"/>
    </source>
</evidence>
<dbReference type="OMA" id="FIVIVNE"/>
<evidence type="ECO:0000313" key="3">
    <source>
        <dbReference type="EMBL" id="KZN11889.1"/>
    </source>
</evidence>
<name>A0A166J7Y8_DAUCS</name>
<evidence type="ECO:0000313" key="5">
    <source>
        <dbReference type="Proteomes" id="UP000077755"/>
    </source>
</evidence>
<feature type="compositionally biased region" description="Basic and acidic residues" evidence="1">
    <location>
        <begin position="407"/>
        <end position="420"/>
    </location>
</feature>
<reference evidence="3" key="1">
    <citation type="journal article" date="2016" name="Nat. Genet.">
        <title>A high-quality carrot genome assembly provides new insights into carotenoid accumulation and asterid genome evolution.</title>
        <authorList>
            <person name="Iorizzo M."/>
            <person name="Ellison S."/>
            <person name="Senalik D."/>
            <person name="Zeng P."/>
            <person name="Satapoomin P."/>
            <person name="Huang J."/>
            <person name="Bowman M."/>
            <person name="Iovene M."/>
            <person name="Sanseverino W."/>
            <person name="Cavagnaro P."/>
            <person name="Yildiz M."/>
            <person name="Macko-Podgorni A."/>
            <person name="Moranska E."/>
            <person name="Grzebelus E."/>
            <person name="Grzebelus D."/>
            <person name="Ashrafi H."/>
            <person name="Zheng Z."/>
            <person name="Cheng S."/>
            <person name="Spooner D."/>
            <person name="Van Deynze A."/>
            <person name="Simon P."/>
        </authorList>
    </citation>
    <scope>NUCLEOTIDE SEQUENCE [LARGE SCALE GENOMIC DNA]</scope>
    <source>
        <tissue evidence="3">Leaf</tissue>
    </source>
</reference>
<feature type="region of interest" description="Disordered" evidence="1">
    <location>
        <begin position="400"/>
        <end position="420"/>
    </location>
</feature>